<dbReference type="InterPro" id="IPR036790">
    <property type="entry name" value="Frizzled_dom_sf"/>
</dbReference>
<feature type="domain" description="FZ" evidence="17">
    <location>
        <begin position="24"/>
        <end position="145"/>
    </location>
</feature>
<reference evidence="19" key="1">
    <citation type="submission" date="2020-11" db="EMBL/GenBank/DDBJ databases">
        <authorList>
            <person name="Tran Van P."/>
        </authorList>
    </citation>
    <scope>NUCLEOTIDE SEQUENCE</scope>
</reference>
<feature type="transmembrane region" description="Helical" evidence="15">
    <location>
        <begin position="368"/>
        <end position="393"/>
    </location>
</feature>
<dbReference type="PRINTS" id="PR00489">
    <property type="entry name" value="FRIZZLED"/>
</dbReference>
<dbReference type="CDD" id="cd15035">
    <property type="entry name" value="7tmF_FZD5_FZD8-like"/>
    <property type="match status" value="1"/>
</dbReference>
<dbReference type="EMBL" id="LR899691">
    <property type="protein sequence ID" value="CAD7241763.1"/>
    <property type="molecule type" value="Genomic_DNA"/>
</dbReference>
<keyword evidence="6 15" id="KW-0812">Transmembrane</keyword>
<feature type="signal peptide" evidence="16">
    <location>
        <begin position="1"/>
        <end position="19"/>
    </location>
</feature>
<evidence type="ECO:0000256" key="2">
    <source>
        <dbReference type="ARBA" id="ARBA00008077"/>
    </source>
</evidence>
<dbReference type="EMBL" id="CAJPEV010000174">
    <property type="protein sequence ID" value="CAG0881813.1"/>
    <property type="molecule type" value="Genomic_DNA"/>
</dbReference>
<dbReference type="Proteomes" id="UP000677054">
    <property type="component" value="Unassembled WGS sequence"/>
</dbReference>
<dbReference type="OrthoDB" id="10053709at2759"/>
<evidence type="ECO:0000256" key="8">
    <source>
        <dbReference type="ARBA" id="ARBA00022989"/>
    </source>
</evidence>
<evidence type="ECO:0000256" key="13">
    <source>
        <dbReference type="ARBA" id="ARBA00023224"/>
    </source>
</evidence>
<dbReference type="GO" id="GO:0004930">
    <property type="term" value="F:G protein-coupled receptor activity"/>
    <property type="evidence" value="ECO:0007669"/>
    <property type="project" value="UniProtKB-KW"/>
</dbReference>
<keyword evidence="4" id="KW-1003">Cell membrane</keyword>
<evidence type="ECO:0000256" key="7">
    <source>
        <dbReference type="ARBA" id="ARBA00022729"/>
    </source>
</evidence>
<dbReference type="Pfam" id="PF01534">
    <property type="entry name" value="Frizzled"/>
    <property type="match status" value="1"/>
</dbReference>
<evidence type="ECO:0000313" key="20">
    <source>
        <dbReference type="Proteomes" id="UP000677054"/>
    </source>
</evidence>
<dbReference type="InterPro" id="IPR015526">
    <property type="entry name" value="Frizzled/SFRP"/>
</dbReference>
<keyword evidence="20" id="KW-1185">Reference proteome</keyword>
<keyword evidence="7 16" id="KW-0732">Signal</keyword>
<feature type="disulfide bond" evidence="14">
    <location>
        <begin position="105"/>
        <end position="129"/>
    </location>
</feature>
<proteinExistence type="inferred from homology"/>
<evidence type="ECO:0000256" key="16">
    <source>
        <dbReference type="SAM" id="SignalP"/>
    </source>
</evidence>
<dbReference type="FunFam" id="1.20.1070.10:FF:000262">
    <property type="entry name" value="Frizzled 2"/>
    <property type="match status" value="1"/>
</dbReference>
<dbReference type="PROSITE" id="PS50261">
    <property type="entry name" value="G_PROTEIN_RECEP_F2_4"/>
    <property type="match status" value="1"/>
</dbReference>
<dbReference type="SMART" id="SM01330">
    <property type="entry name" value="Frizzled"/>
    <property type="match status" value="1"/>
</dbReference>
<keyword evidence="10 15" id="KW-0472">Membrane</keyword>
<feature type="transmembrane region" description="Helical" evidence="15">
    <location>
        <begin position="252"/>
        <end position="274"/>
    </location>
</feature>
<feature type="chain" id="PRO_5036209053" evidence="16">
    <location>
        <begin position="20"/>
        <end position="596"/>
    </location>
</feature>
<feature type="transmembrane region" description="Helical" evidence="15">
    <location>
        <begin position="512"/>
        <end position="534"/>
    </location>
</feature>
<dbReference type="SUPFAM" id="SSF63501">
    <property type="entry name" value="Frizzled cysteine-rich domain"/>
    <property type="match status" value="1"/>
</dbReference>
<protein>
    <submittedName>
        <fullName evidence="19">Uncharacterized protein</fullName>
    </submittedName>
</protein>
<feature type="transmembrane region" description="Helical" evidence="15">
    <location>
        <begin position="413"/>
        <end position="440"/>
    </location>
</feature>
<name>A0A7R8X705_9CRUS</name>
<evidence type="ECO:0000256" key="10">
    <source>
        <dbReference type="ARBA" id="ARBA00023136"/>
    </source>
</evidence>
<gene>
    <name evidence="19" type="ORF">DSTB1V02_LOCUS1743</name>
</gene>
<feature type="disulfide bond" evidence="14">
    <location>
        <begin position="37"/>
        <end position="83"/>
    </location>
</feature>
<comment type="similarity">
    <text evidence="2">Belongs to the G-protein coupled receptor Fz/Smo family.</text>
</comment>
<dbReference type="FunFam" id="1.10.2000.10:FF:000004">
    <property type="entry name" value="Frizzled class receptor 8a"/>
    <property type="match status" value="1"/>
</dbReference>
<dbReference type="GO" id="GO:0042813">
    <property type="term" value="F:Wnt receptor activity"/>
    <property type="evidence" value="ECO:0007669"/>
    <property type="project" value="TreeGrafter"/>
</dbReference>
<keyword evidence="12" id="KW-0675">Receptor</keyword>
<dbReference type="PANTHER" id="PTHR11309:SF126">
    <property type="entry name" value="FRIZZLED-2"/>
    <property type="match status" value="1"/>
</dbReference>
<evidence type="ECO:0000256" key="11">
    <source>
        <dbReference type="ARBA" id="ARBA00023157"/>
    </source>
</evidence>
<feature type="transmembrane region" description="Helical" evidence="15">
    <location>
        <begin position="286"/>
        <end position="306"/>
    </location>
</feature>
<dbReference type="AlphaFoldDB" id="A0A7R8X705"/>
<dbReference type="Gene3D" id="1.10.2000.10">
    <property type="entry name" value="Frizzled cysteine-rich domain"/>
    <property type="match status" value="1"/>
</dbReference>
<dbReference type="CDD" id="cd07456">
    <property type="entry name" value="CRD_FZ5_like"/>
    <property type="match status" value="1"/>
</dbReference>
<evidence type="ECO:0000259" key="17">
    <source>
        <dbReference type="PROSITE" id="PS50038"/>
    </source>
</evidence>
<keyword evidence="5" id="KW-0879">Wnt signaling pathway</keyword>
<dbReference type="PANTHER" id="PTHR11309">
    <property type="entry name" value="FRIZZLED"/>
    <property type="match status" value="1"/>
</dbReference>
<accession>A0A7R8X705</accession>
<keyword evidence="9" id="KW-0297">G-protein coupled receptor</keyword>
<dbReference type="GO" id="GO:0017147">
    <property type="term" value="F:Wnt-protein binding"/>
    <property type="evidence" value="ECO:0007669"/>
    <property type="project" value="TreeGrafter"/>
</dbReference>
<dbReference type="Gene3D" id="1.20.1070.10">
    <property type="entry name" value="Rhodopsin 7-helix transmembrane proteins"/>
    <property type="match status" value="1"/>
</dbReference>
<evidence type="ECO:0000256" key="14">
    <source>
        <dbReference type="PROSITE-ProRule" id="PRU00090"/>
    </source>
</evidence>
<keyword evidence="8 15" id="KW-1133">Transmembrane helix</keyword>
<evidence type="ECO:0000256" key="15">
    <source>
        <dbReference type="SAM" id="Phobius"/>
    </source>
</evidence>
<feature type="disulfide bond" evidence="14">
    <location>
        <begin position="101"/>
        <end position="142"/>
    </location>
</feature>
<keyword evidence="13" id="KW-0807">Transducer</keyword>
<keyword evidence="3" id="KW-0217">Developmental protein</keyword>
<sequence>MKMMLLIILPFALIVNGQSYLLDLGQGKCEEITMSMCNGIGYNYTRLPNIFNHETQVEAGLEVQQFLPLVTIQCSPDLQFFLCAMYMPICMEDYPQFVPPCRSVCLRAKIGCAPIMAQYGFSWPERMNCDNLPDFGQPDRLCMDYKNGSLPDTSATGRPADATRTLPPHCQGQNFMTPFCQDQLQANVYGTHQTKDTPKEECTCSCVEPYVPLKEMHPLYNHGIQVAGVDNCAVPCNGSAFFSAEELAFANLWISIWSILCCVSTFITVTTFCIDMQRFKYPERPTIFLSGCYFMVSVGYLIRVTVGSEAISCSQEAIRYNATGNVLCTVVFVLVYFFSMASSVWWVILALTWFLAAGLKWGNEAIAGYAHIFHLCAWLLPAAQTITVLAMSAVDGDPISGLCTVGNMSVDRLRIFVLGPLSAYLLLGTSFLLAGFVSLFRIRRVIRQQARQKADKLEKLMIRICIFSVLYTVPASVVVACIFYEQAHREEWFRSDLCSCRVGRETPSQPDFSLFMVKYFMSLAVGITSGFWVWSSKTLDSWRRCYGSLCGRRSPTQGHNVSNGRAPFKQNPQLQSAVYSHVATGSLQKHSPLTHV</sequence>
<comment type="subcellular location">
    <subcellularLocation>
        <location evidence="1">Cell membrane</location>
        <topology evidence="1">Multi-pass membrane protein</topology>
    </subcellularLocation>
</comment>
<dbReference type="InterPro" id="IPR020067">
    <property type="entry name" value="Frizzled_dom"/>
</dbReference>
<dbReference type="Pfam" id="PF01392">
    <property type="entry name" value="Fz"/>
    <property type="match status" value="1"/>
</dbReference>
<evidence type="ECO:0000256" key="1">
    <source>
        <dbReference type="ARBA" id="ARBA00004651"/>
    </source>
</evidence>
<feature type="transmembrane region" description="Helical" evidence="15">
    <location>
        <begin position="326"/>
        <end position="356"/>
    </location>
</feature>
<feature type="transmembrane region" description="Helical" evidence="15">
    <location>
        <begin position="460"/>
        <end position="485"/>
    </location>
</feature>
<evidence type="ECO:0000256" key="12">
    <source>
        <dbReference type="ARBA" id="ARBA00023170"/>
    </source>
</evidence>
<feature type="disulfide bond" evidence="14">
    <location>
        <begin position="29"/>
        <end position="90"/>
    </location>
</feature>
<dbReference type="PROSITE" id="PS50038">
    <property type="entry name" value="FZ"/>
    <property type="match status" value="1"/>
</dbReference>
<organism evidence="19">
    <name type="scientific">Darwinula stevensoni</name>
    <dbReference type="NCBI Taxonomy" id="69355"/>
    <lineage>
        <taxon>Eukaryota</taxon>
        <taxon>Metazoa</taxon>
        <taxon>Ecdysozoa</taxon>
        <taxon>Arthropoda</taxon>
        <taxon>Crustacea</taxon>
        <taxon>Oligostraca</taxon>
        <taxon>Ostracoda</taxon>
        <taxon>Podocopa</taxon>
        <taxon>Podocopida</taxon>
        <taxon>Darwinulocopina</taxon>
        <taxon>Darwinuloidea</taxon>
        <taxon>Darwinulidae</taxon>
        <taxon>Darwinula</taxon>
    </lineage>
</organism>
<dbReference type="GO" id="GO:0060070">
    <property type="term" value="P:canonical Wnt signaling pathway"/>
    <property type="evidence" value="ECO:0007669"/>
    <property type="project" value="TreeGrafter"/>
</dbReference>
<dbReference type="GO" id="GO:0005886">
    <property type="term" value="C:plasma membrane"/>
    <property type="evidence" value="ECO:0007669"/>
    <property type="project" value="UniProtKB-SubCell"/>
</dbReference>
<dbReference type="InterPro" id="IPR000539">
    <property type="entry name" value="Frizzled/Smoothened_7TM"/>
</dbReference>
<evidence type="ECO:0000256" key="3">
    <source>
        <dbReference type="ARBA" id="ARBA00022473"/>
    </source>
</evidence>
<evidence type="ECO:0000256" key="6">
    <source>
        <dbReference type="ARBA" id="ARBA00022692"/>
    </source>
</evidence>
<evidence type="ECO:0000256" key="9">
    <source>
        <dbReference type="ARBA" id="ARBA00023040"/>
    </source>
</evidence>
<dbReference type="SMART" id="SM00063">
    <property type="entry name" value="FRI"/>
    <property type="match status" value="1"/>
</dbReference>
<dbReference type="InterPro" id="IPR017981">
    <property type="entry name" value="GPCR_2-like_7TM"/>
</dbReference>
<evidence type="ECO:0000313" key="19">
    <source>
        <dbReference type="EMBL" id="CAD7241763.1"/>
    </source>
</evidence>
<evidence type="ECO:0000256" key="4">
    <source>
        <dbReference type="ARBA" id="ARBA00022475"/>
    </source>
</evidence>
<evidence type="ECO:0000256" key="5">
    <source>
        <dbReference type="ARBA" id="ARBA00022687"/>
    </source>
</evidence>
<evidence type="ECO:0000259" key="18">
    <source>
        <dbReference type="PROSITE" id="PS50261"/>
    </source>
</evidence>
<feature type="domain" description="G-protein coupled receptors family 2 profile 2" evidence="18">
    <location>
        <begin position="244"/>
        <end position="541"/>
    </location>
</feature>
<feature type="disulfide bond" evidence="14">
    <location>
        <begin position="74"/>
        <end position="112"/>
    </location>
</feature>
<dbReference type="GO" id="GO:0035567">
    <property type="term" value="P:non-canonical Wnt signaling pathway"/>
    <property type="evidence" value="ECO:0007669"/>
    <property type="project" value="TreeGrafter"/>
</dbReference>
<keyword evidence="11 14" id="KW-1015">Disulfide bond</keyword>